<dbReference type="PANTHER" id="PTHR43806:SF11">
    <property type="entry name" value="CEREVISIN-RELATED"/>
    <property type="match status" value="1"/>
</dbReference>
<evidence type="ECO:0000256" key="4">
    <source>
        <dbReference type="ARBA" id="ARBA00022825"/>
    </source>
</evidence>
<protein>
    <recommendedName>
        <fullName evidence="8">Peptidase S8/S53 domain-containing protein</fullName>
    </recommendedName>
</protein>
<dbReference type="PROSITE" id="PS51892">
    <property type="entry name" value="SUBTILASE"/>
    <property type="match status" value="1"/>
</dbReference>
<comment type="similarity">
    <text evidence="1 5">Belongs to the peptidase S8 family.</text>
</comment>
<evidence type="ECO:0000256" key="7">
    <source>
        <dbReference type="SAM" id="Phobius"/>
    </source>
</evidence>
<evidence type="ECO:0000313" key="10">
    <source>
        <dbReference type="Proteomes" id="UP001501470"/>
    </source>
</evidence>
<sequence>MALPVRALPSGGSGPNDGAGPSITGSRKECKVRNTRRRGRQELLRAAAAAAALLPVVIGGTAGGTQSIASAAHRASDAWASNIWMGTAASGAGLSLADVRKTIGAATGTAAGLTGAGVGVALIDTGIAPVPGMPAAQIINGPDLSFESQSSNLRYLDTYGHGTHMAGIIVANDSTTGTVGLAPKVKLTSAKVGTSNGAVDASQMIAAIDWVVAHRNDDPANPIRVINLSYGTGGTPNYWTDPVAFAAEQAWKAGIVVIAAVGNDGKQMTDPATDQFILNVGSADTRGTLSTSDDTISAFTSLTYNGPSNRRTDLLAPGQSILSLADPGSNIDVSYTSARVGTTLFRGSGTSQATAVTSSAVALLLQARPSLTPDQVKYLLMANGDVLTSGNAAGLGYRELNLGKALAAPTPNVKQNFTWSNGSGPIEDARGGSHVVRDNVALTGEATIWGTLSTGAWASRSASQSSWSGGQWMGHQVTGSGWTGTSWASKTWAVAAWSGTPWGAASTWSDPGWSGHYWSGHYWSSGTWSGHYWSSEDWSTASWD</sequence>
<evidence type="ECO:0000256" key="1">
    <source>
        <dbReference type="ARBA" id="ARBA00011073"/>
    </source>
</evidence>
<dbReference type="Pfam" id="PF00082">
    <property type="entry name" value="Peptidase_S8"/>
    <property type="match status" value="1"/>
</dbReference>
<feature type="region of interest" description="Disordered" evidence="6">
    <location>
        <begin position="1"/>
        <end position="37"/>
    </location>
</feature>
<keyword evidence="7" id="KW-0472">Membrane</keyword>
<accession>A0ABP4LZN2</accession>
<keyword evidence="7" id="KW-0812">Transmembrane</keyword>
<dbReference type="EMBL" id="BAAAQD010000013">
    <property type="protein sequence ID" value="GAA1534805.1"/>
    <property type="molecule type" value="Genomic_DNA"/>
</dbReference>
<feature type="transmembrane region" description="Helical" evidence="7">
    <location>
        <begin position="43"/>
        <end position="64"/>
    </location>
</feature>
<keyword evidence="2 5" id="KW-0645">Protease</keyword>
<comment type="caution">
    <text evidence="9">The sequence shown here is derived from an EMBL/GenBank/DDBJ whole genome shotgun (WGS) entry which is preliminary data.</text>
</comment>
<dbReference type="SUPFAM" id="SSF52743">
    <property type="entry name" value="Subtilisin-like"/>
    <property type="match status" value="1"/>
</dbReference>
<feature type="domain" description="Peptidase S8/S53" evidence="8">
    <location>
        <begin position="115"/>
        <end position="384"/>
    </location>
</feature>
<keyword evidence="10" id="KW-1185">Reference proteome</keyword>
<name>A0ABP4LZN2_9ACTN</name>
<evidence type="ECO:0000256" key="6">
    <source>
        <dbReference type="SAM" id="MobiDB-lite"/>
    </source>
</evidence>
<dbReference type="InterPro" id="IPR015500">
    <property type="entry name" value="Peptidase_S8_subtilisin-rel"/>
</dbReference>
<dbReference type="PANTHER" id="PTHR43806">
    <property type="entry name" value="PEPTIDASE S8"/>
    <property type="match status" value="1"/>
</dbReference>
<reference evidence="10" key="1">
    <citation type="journal article" date="2019" name="Int. J. Syst. Evol. Microbiol.">
        <title>The Global Catalogue of Microorganisms (GCM) 10K type strain sequencing project: providing services to taxonomists for standard genome sequencing and annotation.</title>
        <authorList>
            <consortium name="The Broad Institute Genomics Platform"/>
            <consortium name="The Broad Institute Genome Sequencing Center for Infectious Disease"/>
            <person name="Wu L."/>
            <person name="Ma J."/>
        </authorList>
    </citation>
    <scope>NUCLEOTIDE SEQUENCE [LARGE SCALE GENOMIC DNA]</scope>
    <source>
        <strain evidence="10">JCM 15933</strain>
    </source>
</reference>
<dbReference type="Gene3D" id="3.40.50.200">
    <property type="entry name" value="Peptidase S8/S53 domain"/>
    <property type="match status" value="1"/>
</dbReference>
<evidence type="ECO:0000256" key="2">
    <source>
        <dbReference type="ARBA" id="ARBA00022670"/>
    </source>
</evidence>
<evidence type="ECO:0000256" key="3">
    <source>
        <dbReference type="ARBA" id="ARBA00022801"/>
    </source>
</evidence>
<dbReference type="Proteomes" id="UP001501470">
    <property type="component" value="Unassembled WGS sequence"/>
</dbReference>
<keyword evidence="7" id="KW-1133">Transmembrane helix</keyword>
<dbReference type="InterPro" id="IPR050131">
    <property type="entry name" value="Peptidase_S8_subtilisin-like"/>
</dbReference>
<organism evidence="9 10">
    <name type="scientific">Dactylosporangium maewongense</name>
    <dbReference type="NCBI Taxonomy" id="634393"/>
    <lineage>
        <taxon>Bacteria</taxon>
        <taxon>Bacillati</taxon>
        <taxon>Actinomycetota</taxon>
        <taxon>Actinomycetes</taxon>
        <taxon>Micromonosporales</taxon>
        <taxon>Micromonosporaceae</taxon>
        <taxon>Dactylosporangium</taxon>
    </lineage>
</organism>
<dbReference type="InterPro" id="IPR000209">
    <property type="entry name" value="Peptidase_S8/S53_dom"/>
</dbReference>
<evidence type="ECO:0000259" key="8">
    <source>
        <dbReference type="Pfam" id="PF00082"/>
    </source>
</evidence>
<proteinExistence type="inferred from homology"/>
<gene>
    <name evidence="9" type="ORF">GCM10009827_061210</name>
</gene>
<keyword evidence="3 5" id="KW-0378">Hydrolase</keyword>
<dbReference type="InterPro" id="IPR036852">
    <property type="entry name" value="Peptidase_S8/S53_dom_sf"/>
</dbReference>
<dbReference type="PRINTS" id="PR00723">
    <property type="entry name" value="SUBTILISIN"/>
</dbReference>
<feature type="active site" description="Charge relay system" evidence="5">
    <location>
        <position position="351"/>
    </location>
</feature>
<feature type="active site" description="Charge relay system" evidence="5">
    <location>
        <position position="124"/>
    </location>
</feature>
<keyword evidence="4 5" id="KW-0720">Serine protease</keyword>
<evidence type="ECO:0000256" key="5">
    <source>
        <dbReference type="PROSITE-ProRule" id="PRU01240"/>
    </source>
</evidence>
<feature type="active site" description="Charge relay system" evidence="5">
    <location>
        <position position="161"/>
    </location>
</feature>
<evidence type="ECO:0000313" key="9">
    <source>
        <dbReference type="EMBL" id="GAA1534805.1"/>
    </source>
</evidence>